<proteinExistence type="inferred from homology"/>
<gene>
    <name evidence="5" type="ORF">ACFO3O_04265</name>
</gene>
<dbReference type="InterPro" id="IPR001173">
    <property type="entry name" value="Glyco_trans_2-like"/>
</dbReference>
<evidence type="ECO:0000256" key="1">
    <source>
        <dbReference type="ARBA" id="ARBA00006739"/>
    </source>
</evidence>
<dbReference type="EMBL" id="JBHSFV010000002">
    <property type="protein sequence ID" value="MFC4633106.1"/>
    <property type="molecule type" value="Genomic_DNA"/>
</dbReference>
<dbReference type="PANTHER" id="PTHR43179">
    <property type="entry name" value="RHAMNOSYLTRANSFERASE WBBL"/>
    <property type="match status" value="1"/>
</dbReference>
<dbReference type="PANTHER" id="PTHR43179:SF12">
    <property type="entry name" value="GALACTOFURANOSYLTRANSFERASE GLFT2"/>
    <property type="match status" value="1"/>
</dbReference>
<evidence type="ECO:0000256" key="2">
    <source>
        <dbReference type="ARBA" id="ARBA00022676"/>
    </source>
</evidence>
<comment type="caution">
    <text evidence="5">The sequence shown here is derived from an EMBL/GenBank/DDBJ whole genome shotgun (WGS) entry which is preliminary data.</text>
</comment>
<dbReference type="GO" id="GO:0016757">
    <property type="term" value="F:glycosyltransferase activity"/>
    <property type="evidence" value="ECO:0007669"/>
    <property type="project" value="UniProtKB-KW"/>
</dbReference>
<reference evidence="6" key="1">
    <citation type="journal article" date="2019" name="Int. J. Syst. Evol. Microbiol.">
        <title>The Global Catalogue of Microorganisms (GCM) 10K type strain sequencing project: providing services to taxonomists for standard genome sequencing and annotation.</title>
        <authorList>
            <consortium name="The Broad Institute Genomics Platform"/>
            <consortium name="The Broad Institute Genome Sequencing Center for Infectious Disease"/>
            <person name="Wu L."/>
            <person name="Ma J."/>
        </authorList>
    </citation>
    <scope>NUCLEOTIDE SEQUENCE [LARGE SCALE GENOMIC DNA]</scope>
    <source>
        <strain evidence="6">YJ-61-S</strain>
    </source>
</reference>
<name>A0ABV9HUX6_9FLAO</name>
<dbReference type="EC" id="2.4.-.-" evidence="5"/>
<keyword evidence="2 5" id="KW-0328">Glycosyltransferase</keyword>
<dbReference type="InterPro" id="IPR029044">
    <property type="entry name" value="Nucleotide-diphossugar_trans"/>
</dbReference>
<dbReference type="Proteomes" id="UP001596043">
    <property type="component" value="Unassembled WGS sequence"/>
</dbReference>
<dbReference type="Gene3D" id="3.90.550.10">
    <property type="entry name" value="Spore Coat Polysaccharide Biosynthesis Protein SpsA, Chain A"/>
    <property type="match status" value="1"/>
</dbReference>
<organism evidence="5 6">
    <name type="scientific">Dokdonia ponticola</name>
    <dbReference type="NCBI Taxonomy" id="2041041"/>
    <lineage>
        <taxon>Bacteria</taxon>
        <taxon>Pseudomonadati</taxon>
        <taxon>Bacteroidota</taxon>
        <taxon>Flavobacteriia</taxon>
        <taxon>Flavobacteriales</taxon>
        <taxon>Flavobacteriaceae</taxon>
        <taxon>Dokdonia</taxon>
    </lineage>
</organism>
<dbReference type="CDD" id="cd04186">
    <property type="entry name" value="GT_2_like_c"/>
    <property type="match status" value="1"/>
</dbReference>
<keyword evidence="3 5" id="KW-0808">Transferase</keyword>
<evidence type="ECO:0000259" key="4">
    <source>
        <dbReference type="Pfam" id="PF00535"/>
    </source>
</evidence>
<dbReference type="SUPFAM" id="SSF53448">
    <property type="entry name" value="Nucleotide-diphospho-sugar transferases"/>
    <property type="match status" value="1"/>
</dbReference>
<evidence type="ECO:0000313" key="5">
    <source>
        <dbReference type="EMBL" id="MFC4633106.1"/>
    </source>
</evidence>
<feature type="domain" description="Glycosyltransferase 2-like" evidence="4">
    <location>
        <begin position="5"/>
        <end position="116"/>
    </location>
</feature>
<keyword evidence="6" id="KW-1185">Reference proteome</keyword>
<evidence type="ECO:0000256" key="3">
    <source>
        <dbReference type="ARBA" id="ARBA00022679"/>
    </source>
</evidence>
<accession>A0ABV9HUX6</accession>
<sequence length="333" mass="37700">MKTAIVILNWNGRALLERFLGSVVQHSAHLATIYVADNASTDTSIAYCEEYFPEEVIVIKNTKNGGYAKGYNDALRHVDADLYVLMNSDVMVKEGWLEPMLAIFETSSEIAVAQPKIKDLKRPTHFEYAGAAGGYIDALGYPYCRGRIFNTCEEDTGQYNDTVDVQWASGACLFIKAAQYWEVGGLDEDFFAHQEEIDLCWRVKNKGYRVVAVGDSEVFHLGGATLATSNPVKTFYNFRNTLFALVKNSPGSKFILYILFRLILDGIAGVKFLLEGKPKHVWAILQAHISFYSHFPSLLEKRKTLPQRKDYYTIGSIVFQYFVKNKKSYRDLL</sequence>
<comment type="similarity">
    <text evidence="1">Belongs to the glycosyltransferase 2 family.</text>
</comment>
<protein>
    <submittedName>
        <fullName evidence="5">Glycosyltransferase family 2 protein</fullName>
        <ecNumber evidence="5">2.4.-.-</ecNumber>
    </submittedName>
</protein>
<dbReference type="RefSeq" id="WP_379977296.1">
    <property type="nucleotide sequence ID" value="NZ_JBHSFV010000002.1"/>
</dbReference>
<dbReference type="Pfam" id="PF00535">
    <property type="entry name" value="Glycos_transf_2"/>
    <property type="match status" value="1"/>
</dbReference>
<evidence type="ECO:0000313" key="6">
    <source>
        <dbReference type="Proteomes" id="UP001596043"/>
    </source>
</evidence>